<dbReference type="Pfam" id="PF02879">
    <property type="entry name" value="PGM_PMM_II"/>
    <property type="match status" value="1"/>
</dbReference>
<evidence type="ECO:0000256" key="6">
    <source>
        <dbReference type="HAMAP-Rule" id="MF_01554"/>
    </source>
</evidence>
<comment type="PTM">
    <text evidence="6">Activated by phosphorylation.</text>
</comment>
<proteinExistence type="inferred from homology"/>
<reference evidence="12" key="1">
    <citation type="submission" date="2018-06" db="EMBL/GenBank/DDBJ databases">
        <title>Draft genome sequence of Methanothermobacter thermautotrophicus Strain WHS, a thermophilic, hydrogenotrophic methanogen isolated from Washburn Hot Springs in Yellowstone National Park, USA.</title>
        <authorList>
            <person name="Mckay L.J."/>
            <person name="Klingelsmith K."/>
            <person name="Inskeep W.P."/>
            <person name="Fields M.W."/>
        </authorList>
    </citation>
    <scope>NUCLEOTIDE SEQUENCE</scope>
    <source>
        <strain evidence="12">WHS</strain>
    </source>
</reference>
<dbReference type="PROSITE" id="PS00710">
    <property type="entry name" value="PGM_PMM"/>
    <property type="match status" value="1"/>
</dbReference>
<organism evidence="12 13">
    <name type="scientific">Methanothermobacter thermautotrophicus</name>
    <name type="common">Methanobacterium thermoformicicum</name>
    <dbReference type="NCBI Taxonomy" id="145262"/>
    <lineage>
        <taxon>Archaea</taxon>
        <taxon>Methanobacteriati</taxon>
        <taxon>Methanobacteriota</taxon>
        <taxon>Methanomada group</taxon>
        <taxon>Methanobacteria</taxon>
        <taxon>Methanobacteriales</taxon>
        <taxon>Methanobacteriaceae</taxon>
        <taxon>Methanothermobacter</taxon>
    </lineage>
</organism>
<dbReference type="InterPro" id="IPR036900">
    <property type="entry name" value="A-D-PHexomutase_C_sf"/>
</dbReference>
<comment type="cofactor">
    <cofactor evidence="6">
        <name>Mg(2+)</name>
        <dbReference type="ChEBI" id="CHEBI:18420"/>
    </cofactor>
    <text evidence="6">Binds 1 Mg(2+) ion per subunit.</text>
</comment>
<evidence type="ECO:0000313" key="12">
    <source>
        <dbReference type="EMBL" id="MBE2899848.1"/>
    </source>
</evidence>
<feature type="binding site" evidence="6">
    <location>
        <position position="241"/>
    </location>
    <ligand>
        <name>Mg(2+)</name>
        <dbReference type="ChEBI" id="CHEBI:18420"/>
    </ligand>
</feature>
<dbReference type="InterPro" id="IPR016066">
    <property type="entry name" value="A-D-PHexomutase_CS"/>
</dbReference>
<dbReference type="InterPro" id="IPR016055">
    <property type="entry name" value="A-D-PHexomutase_a/b/a-I/II/III"/>
</dbReference>
<name>A0A842YLS4_METTF</name>
<dbReference type="OrthoDB" id="10363at2157"/>
<dbReference type="InterPro" id="IPR023666">
    <property type="entry name" value="GlmM_arc"/>
</dbReference>
<dbReference type="InterPro" id="IPR005843">
    <property type="entry name" value="A-D-PHexomutase_C"/>
</dbReference>
<protein>
    <recommendedName>
        <fullName evidence="6">Probable phosphoglucosamine mutase</fullName>
        <ecNumber evidence="6">5.4.2.10</ecNumber>
    </recommendedName>
</protein>
<feature type="active site" description="Phosphoserine intermediate" evidence="6">
    <location>
        <position position="101"/>
    </location>
</feature>
<dbReference type="NCBIfam" id="TIGR03990">
    <property type="entry name" value="Arch_GlmM"/>
    <property type="match status" value="1"/>
</dbReference>
<dbReference type="GO" id="GO:0008966">
    <property type="term" value="F:phosphoglucosamine mutase activity"/>
    <property type="evidence" value="ECO:0007669"/>
    <property type="project" value="UniProtKB-UniRule"/>
</dbReference>
<dbReference type="PANTHER" id="PTHR43771">
    <property type="entry name" value="PHOSPHOMANNOMUTASE"/>
    <property type="match status" value="1"/>
</dbReference>
<feature type="binding site" description="via phosphate group" evidence="6">
    <location>
        <position position="101"/>
    </location>
    <ligand>
        <name>Mg(2+)</name>
        <dbReference type="ChEBI" id="CHEBI:18420"/>
    </ligand>
</feature>
<evidence type="ECO:0000259" key="8">
    <source>
        <dbReference type="Pfam" id="PF00408"/>
    </source>
</evidence>
<keyword evidence="2 6" id="KW-0597">Phosphoprotein</keyword>
<evidence type="ECO:0000256" key="1">
    <source>
        <dbReference type="ARBA" id="ARBA00010231"/>
    </source>
</evidence>
<dbReference type="Proteomes" id="UP000646659">
    <property type="component" value="Unassembled WGS sequence"/>
</dbReference>
<dbReference type="Pfam" id="PF02880">
    <property type="entry name" value="PGM_PMM_III"/>
    <property type="match status" value="1"/>
</dbReference>
<dbReference type="FunFam" id="3.40.120.10:FF:000003">
    <property type="entry name" value="Phosphoglucosamine mutase"/>
    <property type="match status" value="1"/>
</dbReference>
<evidence type="ECO:0000259" key="11">
    <source>
        <dbReference type="Pfam" id="PF02880"/>
    </source>
</evidence>
<accession>A0A842YLS4</accession>
<feature type="domain" description="Alpha-D-phosphohexomutase alpha/beta/alpha" evidence="10">
    <location>
        <begin position="155"/>
        <end position="252"/>
    </location>
</feature>
<dbReference type="PRINTS" id="PR00509">
    <property type="entry name" value="PGMPMM"/>
</dbReference>
<dbReference type="InterPro" id="IPR005846">
    <property type="entry name" value="A-D-PHexomutase_a/b/a-III"/>
</dbReference>
<dbReference type="Gene3D" id="3.40.120.10">
    <property type="entry name" value="Alpha-D-Glucose-1,6-Bisphosphate, subunit A, domain 3"/>
    <property type="match status" value="3"/>
</dbReference>
<dbReference type="Gene3D" id="3.30.310.50">
    <property type="entry name" value="Alpha-D-phosphohexomutase, C-terminal domain"/>
    <property type="match status" value="1"/>
</dbReference>
<dbReference type="GO" id="GO:0005975">
    <property type="term" value="P:carbohydrate metabolic process"/>
    <property type="evidence" value="ECO:0007669"/>
    <property type="project" value="InterPro"/>
</dbReference>
<evidence type="ECO:0000256" key="4">
    <source>
        <dbReference type="ARBA" id="ARBA00022842"/>
    </source>
</evidence>
<keyword evidence="4 6" id="KW-0460">Magnesium</keyword>
<keyword evidence="3 6" id="KW-0479">Metal-binding</keyword>
<comment type="similarity">
    <text evidence="1 6 7">Belongs to the phosphohexose mutase family.</text>
</comment>
<comment type="caution">
    <text evidence="12">The sequence shown here is derived from an EMBL/GenBank/DDBJ whole genome shotgun (WGS) entry which is preliminary data.</text>
</comment>
<dbReference type="AlphaFoldDB" id="A0A842YLS4"/>
<feature type="domain" description="Alpha-D-phosphohexomutase alpha/beta/alpha" evidence="9">
    <location>
        <begin position="7"/>
        <end position="138"/>
    </location>
</feature>
<evidence type="ECO:0000256" key="7">
    <source>
        <dbReference type="RuleBase" id="RU004326"/>
    </source>
</evidence>
<comment type="catalytic activity">
    <reaction evidence="6">
        <text>alpha-D-glucosamine 1-phosphate = D-glucosamine 6-phosphate</text>
        <dbReference type="Rhea" id="RHEA:23424"/>
        <dbReference type="ChEBI" id="CHEBI:58516"/>
        <dbReference type="ChEBI" id="CHEBI:58725"/>
        <dbReference type="EC" id="5.4.2.10"/>
    </reaction>
</comment>
<dbReference type="EMBL" id="QKOF01000005">
    <property type="protein sequence ID" value="MBE2899848.1"/>
    <property type="molecule type" value="Genomic_DNA"/>
</dbReference>
<dbReference type="FunFam" id="3.40.120.10:FF:000001">
    <property type="entry name" value="Phosphoglucosamine mutase"/>
    <property type="match status" value="1"/>
</dbReference>
<dbReference type="HAMAP" id="MF_01554_A">
    <property type="entry name" value="GlmM_A"/>
    <property type="match status" value="1"/>
</dbReference>
<dbReference type="SUPFAM" id="SSF53738">
    <property type="entry name" value="Phosphoglucomutase, first 3 domains"/>
    <property type="match status" value="3"/>
</dbReference>
<dbReference type="GO" id="GO:0000287">
    <property type="term" value="F:magnesium ion binding"/>
    <property type="evidence" value="ECO:0007669"/>
    <property type="project" value="UniProtKB-UniRule"/>
</dbReference>
<evidence type="ECO:0000256" key="3">
    <source>
        <dbReference type="ARBA" id="ARBA00022723"/>
    </source>
</evidence>
<dbReference type="InterPro" id="IPR005844">
    <property type="entry name" value="A-D-PHexomutase_a/b/a-I"/>
</dbReference>
<dbReference type="PANTHER" id="PTHR43771:SF1">
    <property type="entry name" value="PHOSPHOMANNOMUTASE"/>
    <property type="match status" value="1"/>
</dbReference>
<gene>
    <name evidence="6 12" type="primary">glmM</name>
    <name evidence="12" type="ORF">DNK57_03285</name>
</gene>
<feature type="domain" description="Alpha-D-phosphohexomutase C-terminal" evidence="8">
    <location>
        <begin position="365"/>
        <end position="439"/>
    </location>
</feature>
<dbReference type="InterPro" id="IPR024086">
    <property type="entry name" value="GlmM_arc-type"/>
</dbReference>
<feature type="domain" description="Alpha-D-phosphohexomutase alpha/beta/alpha" evidence="11">
    <location>
        <begin position="258"/>
        <end position="357"/>
    </location>
</feature>
<evidence type="ECO:0000259" key="10">
    <source>
        <dbReference type="Pfam" id="PF02879"/>
    </source>
</evidence>
<dbReference type="InterPro" id="IPR005845">
    <property type="entry name" value="A-D-PHexomutase_a/b/a-II"/>
</dbReference>
<keyword evidence="5 6" id="KW-0413">Isomerase</keyword>
<evidence type="ECO:0000256" key="2">
    <source>
        <dbReference type="ARBA" id="ARBA00022553"/>
    </source>
</evidence>
<feature type="modified residue" description="Phosphoserine" evidence="6">
    <location>
        <position position="101"/>
    </location>
</feature>
<evidence type="ECO:0000259" key="9">
    <source>
        <dbReference type="Pfam" id="PF02878"/>
    </source>
</evidence>
<dbReference type="RefSeq" id="WP_192961620.1">
    <property type="nucleotide sequence ID" value="NZ_QKOF01000005.1"/>
</dbReference>
<feature type="binding site" evidence="6">
    <location>
        <position position="243"/>
    </location>
    <ligand>
        <name>Mg(2+)</name>
        <dbReference type="ChEBI" id="CHEBI:18420"/>
    </ligand>
</feature>
<dbReference type="Pfam" id="PF00408">
    <property type="entry name" value="PGM_PMM_IV"/>
    <property type="match status" value="1"/>
</dbReference>
<feature type="binding site" evidence="6">
    <location>
        <position position="239"/>
    </location>
    <ligand>
        <name>Mg(2+)</name>
        <dbReference type="ChEBI" id="CHEBI:18420"/>
    </ligand>
</feature>
<evidence type="ECO:0000256" key="5">
    <source>
        <dbReference type="ARBA" id="ARBA00023235"/>
    </source>
</evidence>
<dbReference type="EC" id="5.4.2.10" evidence="6"/>
<dbReference type="SUPFAM" id="SSF55957">
    <property type="entry name" value="Phosphoglucomutase, C-terminal domain"/>
    <property type="match status" value="1"/>
</dbReference>
<sequence>MKDKKPRLFGTSGIRGRFGEKVTLELAVDTGRALATHLGGEGEVVVGYDTRTSSQLLENAVTAGIIECGCDVTRLGMVPTPLVGYAASRLGADAGVMITASHNPAPYNGIKLWNPDGMAYSPSQERIIEAIIHSRDFKRKGWDELGSISSIDIRDEYVREVLETVEIKKPLKVVIDSGCGAASHLSPLIFRKAGCRVITLNSQPDGFFPGRDPEPVPENLSELMDAVRSTGADLGIAHDGDADRMVAIDDKGRFASFDKLLALMAREIGGKIITTVDASLCVDECLGDCGEVIRTRVGDVHVASAIAEEGARFGGEPSGTWLHPDFCMCPDGILSALRVAELVASRGPLSELLEEVPSYPNMRDKVPCPDGKKESVMERVAAGLSDQFRETSDVNTIDGVRISMDDGSWVLVRPSGTEPYIRITLEGKTEEKARYIHERTRSYLENLIG</sequence>
<dbReference type="InterPro" id="IPR005841">
    <property type="entry name" value="Alpha-D-phosphohexomutase_SF"/>
</dbReference>
<dbReference type="Pfam" id="PF02878">
    <property type="entry name" value="PGM_PMM_I"/>
    <property type="match status" value="1"/>
</dbReference>
<evidence type="ECO:0000313" key="13">
    <source>
        <dbReference type="Proteomes" id="UP000646659"/>
    </source>
</evidence>
<comment type="function">
    <text evidence="6">Catalyzes the conversion of glucosamine-6-phosphate to glucosamine-1-phosphate.</text>
</comment>
<dbReference type="CDD" id="cd03087">
    <property type="entry name" value="PGM_like1"/>
    <property type="match status" value="1"/>
</dbReference>